<evidence type="ECO:0000313" key="9">
    <source>
        <dbReference type="EMBL" id="MPR34557.1"/>
    </source>
</evidence>
<gene>
    <name evidence="7" type="primary">proA</name>
    <name evidence="9" type="ORF">GBK04_14625</name>
</gene>
<keyword evidence="2 7" id="KW-0028">Amino-acid biosynthesis</keyword>
<organism evidence="9 10">
    <name type="scientific">Salmonirosea aquatica</name>
    <dbReference type="NCBI Taxonomy" id="2654236"/>
    <lineage>
        <taxon>Bacteria</taxon>
        <taxon>Pseudomonadati</taxon>
        <taxon>Bacteroidota</taxon>
        <taxon>Cytophagia</taxon>
        <taxon>Cytophagales</taxon>
        <taxon>Spirosomataceae</taxon>
        <taxon>Salmonirosea</taxon>
    </lineage>
</organism>
<dbReference type="GO" id="GO:0055129">
    <property type="term" value="P:L-proline biosynthetic process"/>
    <property type="evidence" value="ECO:0007669"/>
    <property type="project" value="UniProtKB-UniRule"/>
</dbReference>
<comment type="subcellular location">
    <subcellularLocation>
        <location evidence="7">Cytoplasm</location>
    </subcellularLocation>
</comment>
<sequence>MDENGQEAPTTIIPMLKAAQQAAGGVRNLPDPVKSSLLNNLADRILTQKELILAQNQQDLDRMDDADPKKDRLLLNNNRIEALAQSLREIALLPDPTGQVLLERTLEQGLQMQKIAVPLGVVGVIYESRPNVTLDVAALCLRSGNACVLKGGKEAAHSNACLVDIIHESLAEFAIPAEAVTLLPTDRKFVNELLTATRFVDIIIPRGSESLIQFVRKNSLVPTIETGAGVCHTYVEKSADLAKARAIVVNAKVSRPSVCNSLDTILVDRAVAGEFLPTLTEQLNAYNVEIFADKTAYPILKAAGYPHLQEAQPEDFGREFLDYKCSIRVVEGLPEALAHIQEFSSRHSEAIVSQDTQVIETFLNEVDAAAVYANASTRFTDGGVFALGAEIGISTQKLHARGPFALEKLVTEKWVIRGNGQVRG</sequence>
<dbReference type="EC" id="1.2.1.41" evidence="7"/>
<dbReference type="AlphaFoldDB" id="A0A7C9BIH2"/>
<dbReference type="PANTHER" id="PTHR11063">
    <property type="entry name" value="GLUTAMATE SEMIALDEHYDE DEHYDROGENASE"/>
    <property type="match status" value="1"/>
</dbReference>
<comment type="catalytic activity">
    <reaction evidence="6 7">
        <text>L-glutamate 5-semialdehyde + phosphate + NADP(+) = L-glutamyl 5-phosphate + NADPH + H(+)</text>
        <dbReference type="Rhea" id="RHEA:19541"/>
        <dbReference type="ChEBI" id="CHEBI:15378"/>
        <dbReference type="ChEBI" id="CHEBI:43474"/>
        <dbReference type="ChEBI" id="CHEBI:57783"/>
        <dbReference type="ChEBI" id="CHEBI:58066"/>
        <dbReference type="ChEBI" id="CHEBI:58274"/>
        <dbReference type="ChEBI" id="CHEBI:58349"/>
        <dbReference type="EC" id="1.2.1.41"/>
    </reaction>
</comment>
<proteinExistence type="inferred from homology"/>
<dbReference type="UniPathway" id="UPA00098">
    <property type="reaction ID" value="UER00360"/>
</dbReference>
<comment type="pathway">
    <text evidence="1 7">Amino-acid biosynthesis; L-proline biosynthesis; L-glutamate 5-semialdehyde from L-glutamate: step 2/2.</text>
</comment>
<dbReference type="InterPro" id="IPR020593">
    <property type="entry name" value="G-glutamylP_reductase_CS"/>
</dbReference>
<dbReference type="InterPro" id="IPR016161">
    <property type="entry name" value="Ald_DH/histidinol_DH"/>
</dbReference>
<dbReference type="InterPro" id="IPR000965">
    <property type="entry name" value="GPR_dom"/>
</dbReference>
<dbReference type="InterPro" id="IPR012134">
    <property type="entry name" value="Glu-5-SA_DH"/>
</dbReference>
<evidence type="ECO:0000256" key="3">
    <source>
        <dbReference type="ARBA" id="ARBA00022650"/>
    </source>
</evidence>
<dbReference type="PANTHER" id="PTHR11063:SF8">
    <property type="entry name" value="DELTA-1-PYRROLINE-5-CARBOXYLATE SYNTHASE"/>
    <property type="match status" value="1"/>
</dbReference>
<evidence type="ECO:0000256" key="1">
    <source>
        <dbReference type="ARBA" id="ARBA00004985"/>
    </source>
</evidence>
<dbReference type="Gene3D" id="3.40.309.10">
    <property type="entry name" value="Aldehyde Dehydrogenase, Chain A, domain 2"/>
    <property type="match status" value="1"/>
</dbReference>
<dbReference type="GO" id="GO:0004350">
    <property type="term" value="F:glutamate-5-semialdehyde dehydrogenase activity"/>
    <property type="evidence" value="ECO:0007669"/>
    <property type="project" value="UniProtKB-UniRule"/>
</dbReference>
<dbReference type="SUPFAM" id="SSF53720">
    <property type="entry name" value="ALDH-like"/>
    <property type="match status" value="1"/>
</dbReference>
<dbReference type="Gene3D" id="3.40.605.10">
    <property type="entry name" value="Aldehyde Dehydrogenase, Chain A, domain 1"/>
    <property type="match status" value="1"/>
</dbReference>
<dbReference type="CDD" id="cd07079">
    <property type="entry name" value="ALDH_F18-19_ProA-GPR"/>
    <property type="match status" value="1"/>
</dbReference>
<dbReference type="FunFam" id="3.40.309.10:FF:000006">
    <property type="entry name" value="Gamma-glutamyl phosphate reductase"/>
    <property type="match status" value="1"/>
</dbReference>
<keyword evidence="3 7" id="KW-0641">Proline biosynthesis</keyword>
<evidence type="ECO:0000256" key="5">
    <source>
        <dbReference type="ARBA" id="ARBA00023002"/>
    </source>
</evidence>
<dbReference type="RefSeq" id="WP_152766117.1">
    <property type="nucleotide sequence ID" value="NZ_WHLY01000002.1"/>
</dbReference>
<reference evidence="9 10" key="1">
    <citation type="submission" date="2019-10" db="EMBL/GenBank/DDBJ databases">
        <title>Draft Genome Sequence of Cytophagaceae sp. SJW1-29.</title>
        <authorList>
            <person name="Choi A."/>
        </authorList>
    </citation>
    <scope>NUCLEOTIDE SEQUENCE [LARGE SCALE GENOMIC DNA]</scope>
    <source>
        <strain evidence="9 10">SJW1-29</strain>
    </source>
</reference>
<keyword evidence="4 7" id="KW-0521">NADP</keyword>
<dbReference type="Proteomes" id="UP000479293">
    <property type="component" value="Unassembled WGS sequence"/>
</dbReference>
<dbReference type="GO" id="GO:0050661">
    <property type="term" value="F:NADP binding"/>
    <property type="evidence" value="ECO:0007669"/>
    <property type="project" value="InterPro"/>
</dbReference>
<comment type="similarity">
    <text evidence="7">Belongs to the gamma-glutamyl phosphate reductase family.</text>
</comment>
<evidence type="ECO:0000313" key="10">
    <source>
        <dbReference type="Proteomes" id="UP000479293"/>
    </source>
</evidence>
<keyword evidence="10" id="KW-1185">Reference proteome</keyword>
<dbReference type="NCBIfam" id="TIGR00407">
    <property type="entry name" value="proA"/>
    <property type="match status" value="1"/>
</dbReference>
<dbReference type="Pfam" id="PF00171">
    <property type="entry name" value="Aldedh"/>
    <property type="match status" value="1"/>
</dbReference>
<evidence type="ECO:0000259" key="8">
    <source>
        <dbReference type="Pfam" id="PF00171"/>
    </source>
</evidence>
<dbReference type="PROSITE" id="PS01223">
    <property type="entry name" value="PROA"/>
    <property type="match status" value="1"/>
</dbReference>
<feature type="domain" description="Aldehyde dehydrogenase" evidence="8">
    <location>
        <begin position="15"/>
        <end position="290"/>
    </location>
</feature>
<evidence type="ECO:0000256" key="7">
    <source>
        <dbReference type="HAMAP-Rule" id="MF_00412"/>
    </source>
</evidence>
<dbReference type="PIRSF" id="PIRSF000151">
    <property type="entry name" value="GPR"/>
    <property type="match status" value="1"/>
</dbReference>
<dbReference type="InterPro" id="IPR016162">
    <property type="entry name" value="Ald_DH_N"/>
</dbReference>
<evidence type="ECO:0000256" key="6">
    <source>
        <dbReference type="ARBA" id="ARBA00049024"/>
    </source>
</evidence>
<dbReference type="EMBL" id="WHLY01000002">
    <property type="protein sequence ID" value="MPR34557.1"/>
    <property type="molecule type" value="Genomic_DNA"/>
</dbReference>
<protein>
    <recommendedName>
        <fullName evidence="7">Gamma-glutamyl phosphate reductase</fullName>
        <shortName evidence="7">GPR</shortName>
        <ecNumber evidence="7">1.2.1.41</ecNumber>
    </recommendedName>
    <alternativeName>
        <fullName evidence="7">Glutamate-5-semialdehyde dehydrogenase</fullName>
    </alternativeName>
    <alternativeName>
        <fullName evidence="7">Glutamyl-gamma-semialdehyde dehydrogenase</fullName>
        <shortName evidence="7">GSA dehydrogenase</shortName>
    </alternativeName>
</protein>
<comment type="function">
    <text evidence="7">Catalyzes the NADPH-dependent reduction of L-glutamate 5-phosphate into L-glutamate 5-semialdehyde and phosphate. The product spontaneously undergoes cyclization to form 1-pyrroline-5-carboxylate.</text>
</comment>
<dbReference type="InterPro" id="IPR016163">
    <property type="entry name" value="Ald_DH_C"/>
</dbReference>
<evidence type="ECO:0000256" key="4">
    <source>
        <dbReference type="ARBA" id="ARBA00022857"/>
    </source>
</evidence>
<dbReference type="HAMAP" id="MF_00412">
    <property type="entry name" value="ProA"/>
    <property type="match status" value="1"/>
</dbReference>
<dbReference type="NCBIfam" id="NF001221">
    <property type="entry name" value="PRK00197.1"/>
    <property type="match status" value="1"/>
</dbReference>
<keyword evidence="5 7" id="KW-0560">Oxidoreductase</keyword>
<comment type="caution">
    <text evidence="9">The sequence shown here is derived from an EMBL/GenBank/DDBJ whole genome shotgun (WGS) entry which is preliminary data.</text>
</comment>
<evidence type="ECO:0000256" key="2">
    <source>
        <dbReference type="ARBA" id="ARBA00022605"/>
    </source>
</evidence>
<dbReference type="GO" id="GO:0005737">
    <property type="term" value="C:cytoplasm"/>
    <property type="evidence" value="ECO:0007669"/>
    <property type="project" value="UniProtKB-SubCell"/>
</dbReference>
<dbReference type="InterPro" id="IPR015590">
    <property type="entry name" value="Aldehyde_DH_dom"/>
</dbReference>
<name>A0A7C9BIH2_9BACT</name>
<accession>A0A7C9BIH2</accession>
<keyword evidence="7" id="KW-0963">Cytoplasm</keyword>